<evidence type="ECO:0000313" key="3">
    <source>
        <dbReference type="EMBL" id="ABZ74202.1"/>
    </source>
</evidence>
<keyword evidence="1" id="KW-0663">Pyridoxal phosphate</keyword>
<dbReference type="GO" id="GO:0008483">
    <property type="term" value="F:transaminase activity"/>
    <property type="evidence" value="ECO:0007669"/>
    <property type="project" value="UniProtKB-KW"/>
</dbReference>
<organism evidence="3">
    <name type="scientific">Caulobacter sp. (strain K31)</name>
    <dbReference type="NCBI Taxonomy" id="366602"/>
    <lineage>
        <taxon>Bacteria</taxon>
        <taxon>Pseudomonadati</taxon>
        <taxon>Pseudomonadota</taxon>
        <taxon>Alphaproteobacteria</taxon>
        <taxon>Caulobacterales</taxon>
        <taxon>Caulobacteraceae</taxon>
        <taxon>Caulobacter</taxon>
    </lineage>
</organism>
<dbReference type="SUPFAM" id="SSF53383">
    <property type="entry name" value="PLP-dependent transferases"/>
    <property type="match status" value="1"/>
</dbReference>
<dbReference type="EMBL" id="CP000928">
    <property type="protein sequence ID" value="ABZ74202.1"/>
    <property type="molecule type" value="Genomic_DNA"/>
</dbReference>
<dbReference type="InterPro" id="IPR015422">
    <property type="entry name" value="PyrdxlP-dep_Trfase_small"/>
</dbReference>
<keyword evidence="3" id="KW-0032">Aminotransferase</keyword>
<dbReference type="Gene3D" id="3.40.640.10">
    <property type="entry name" value="Type I PLP-dependent aspartate aminotransferase-like (Major domain)"/>
    <property type="match status" value="1"/>
</dbReference>
<dbReference type="InterPro" id="IPR015424">
    <property type="entry name" value="PyrdxlP-dep_Trfase"/>
</dbReference>
<name>B0T927_CAUSK</name>
<dbReference type="PANTHER" id="PTHR43586:SF15">
    <property type="entry name" value="BLR3095 PROTEIN"/>
    <property type="match status" value="1"/>
</dbReference>
<keyword evidence="3" id="KW-0614">Plasmid</keyword>
<accession>B0T927</accession>
<dbReference type="AlphaFoldDB" id="B0T927"/>
<protein>
    <submittedName>
        <fullName evidence="3">Aminotransferase class V</fullName>
    </submittedName>
</protein>
<evidence type="ECO:0000259" key="2">
    <source>
        <dbReference type="Pfam" id="PF00266"/>
    </source>
</evidence>
<dbReference type="OrthoDB" id="9812626at2"/>
<feature type="domain" description="Aminotransferase class V" evidence="2">
    <location>
        <begin position="77"/>
        <end position="356"/>
    </location>
</feature>
<dbReference type="HOGENOM" id="CLU_003433_2_1_5"/>
<geneLocation type="plasmid" evidence="3">
    <name>pCAUL01</name>
</geneLocation>
<dbReference type="Pfam" id="PF00266">
    <property type="entry name" value="Aminotran_5"/>
    <property type="match status" value="1"/>
</dbReference>
<gene>
    <name evidence="3" type="ordered locus">Caul_5082</name>
</gene>
<dbReference type="Gene3D" id="3.90.1150.10">
    <property type="entry name" value="Aspartate Aminotransferase, domain 1"/>
    <property type="match status" value="1"/>
</dbReference>
<evidence type="ECO:0000256" key="1">
    <source>
        <dbReference type="ARBA" id="ARBA00022898"/>
    </source>
</evidence>
<reference evidence="3" key="1">
    <citation type="submission" date="2008-01" db="EMBL/GenBank/DDBJ databases">
        <title>Complete sequence of plasmid1 pCAUL01 of Caulobacter sp. K31.</title>
        <authorList>
            <consortium name="US DOE Joint Genome Institute"/>
            <person name="Copeland A."/>
            <person name="Lucas S."/>
            <person name="Lapidus A."/>
            <person name="Barry K."/>
            <person name="Glavina del Rio T."/>
            <person name="Dalin E."/>
            <person name="Tice H."/>
            <person name="Pitluck S."/>
            <person name="Bruce D."/>
            <person name="Goodwin L."/>
            <person name="Thompson L.S."/>
            <person name="Brettin T."/>
            <person name="Detter J.C."/>
            <person name="Han C."/>
            <person name="Schmutz J."/>
            <person name="Larimer F."/>
            <person name="Land M."/>
            <person name="Hauser L."/>
            <person name="Kyrpides N."/>
            <person name="Kim E."/>
            <person name="Stephens C."/>
            <person name="Richardson P."/>
        </authorList>
    </citation>
    <scope>NUCLEOTIDE SEQUENCE [LARGE SCALE GENOMIC DNA]</scope>
    <source>
        <strain evidence="3">K31</strain>
        <plasmid evidence="3">pCAUL01</plasmid>
    </source>
</reference>
<dbReference type="InterPro" id="IPR015421">
    <property type="entry name" value="PyrdxlP-dep_Trfase_major"/>
</dbReference>
<dbReference type="PANTHER" id="PTHR43586">
    <property type="entry name" value="CYSTEINE DESULFURASE"/>
    <property type="match status" value="1"/>
</dbReference>
<sequence length="402" mass="42848">MPTRRQSLTALLAAPLAPGLARGQDLGADLLSRSAFSMSGVYLNAAYTHPLPRAGAAALREVEAGRLDPGSRPRPARQSKALFAQLINADPDEIAWIPSTSYGESAIISAMGLTDAPSGRVVTDILHFDGGLYAYGELAKRGLDLVVLPMTAEGRIDMNRLEAAVANGAKLVAVSLVSMLNGFEHDLKTVCEIAHRKGALVYADLVQAAGAVPIDVKASGVDFAACSSFKWLMGDFGCGFLYVRRDRLEGLRHTQFGYHQMANAAYHAFPLDAPGPAMFEYAPETGTAKGRFEVGSISWAAEAAVSVSLKAMIAVGVDQIQARRQPMIDRLAAALGARYRPLTPPGSRSGIQAFSLANARSLQPRLQAARINIQLYANRFRVSPSVYNTPEEIEALIAALAA</sequence>
<dbReference type="KEGG" id="cak:Caul_5082"/>
<keyword evidence="3" id="KW-0808">Transferase</keyword>
<dbReference type="InterPro" id="IPR000192">
    <property type="entry name" value="Aminotrans_V_dom"/>
</dbReference>
<proteinExistence type="predicted"/>